<name>A0ABQ7G5X2_DUNSA</name>
<evidence type="ECO:0000313" key="2">
    <source>
        <dbReference type="EMBL" id="KAF5830005.1"/>
    </source>
</evidence>
<sequence>MYASATTPSPERPQPPACHIRAPTPPPPLPVSASLGSGSPALNPLSPLASSSLATPASSSVPSAAPPVYNPSTGHVLYTGQSGRGGPSGRRGGLSQGRGDNGTRPAALPGGGVRGLWGGVGSLGHPSPAAAAAAAAAAAQLPGAAGGPSASVFGDVPVRELPGQGLPEFAGALQGLQLISGCPPPPEPAPEPEEGEVRWEVDAGGRPPPKDPWDSPEAQQEVDMLDAMLNQAPGLQDLEIIGAGQMHVRLLARYRQQVPTHNLRLVCHKHVDVRDLLRANPVPVVLSSRCPLASTAASTPCPVNLHLTLKGLTLGELDDLVAAATGTDAGAAVASCQVRCPSCRAKLARGGEGQGQAGSDPKNGISGHHDKVGDKQEFRPRSGRRRGGAADVDGQCPPCTSSSHKGKRGLNRGRAAERGGVHAVNAEKQGDAAGAKRSLSAYTTARHNVVRTSSAASSSAARRAASPASPPSSYETQDDACTCSCSGSARCSEGPSERRTSVHLPACRLQTLCIEQSKEVSTREVAAALARMHSVCHISLTACRQITDDIVLEVARLRRPIRLCVSNCRLVMPQRWGAAVAAARHVPGCWLIDVKYAEGLGGKNEVEFA</sequence>
<feature type="compositionally biased region" description="Basic and acidic residues" evidence="1">
    <location>
        <begin position="367"/>
        <end position="380"/>
    </location>
</feature>
<feature type="compositionally biased region" description="Basic and acidic residues" evidence="1">
    <location>
        <begin position="195"/>
        <end position="213"/>
    </location>
</feature>
<feature type="compositionally biased region" description="Low complexity" evidence="1">
    <location>
        <begin position="453"/>
        <end position="473"/>
    </location>
</feature>
<comment type="caution">
    <text evidence="2">The sequence shown here is derived from an EMBL/GenBank/DDBJ whole genome shotgun (WGS) entry which is preliminary data.</text>
</comment>
<keyword evidence="3" id="KW-1185">Reference proteome</keyword>
<gene>
    <name evidence="2" type="ORF">DUNSADRAFT_15179</name>
</gene>
<feature type="compositionally biased region" description="Low complexity" evidence="1">
    <location>
        <begin position="31"/>
        <end position="63"/>
    </location>
</feature>
<feature type="region of interest" description="Disordered" evidence="1">
    <location>
        <begin position="177"/>
        <end position="217"/>
    </location>
</feature>
<proteinExistence type="predicted"/>
<accession>A0ABQ7G5X2</accession>
<protein>
    <submittedName>
        <fullName evidence="2">Uncharacterized protein</fullName>
    </submittedName>
</protein>
<feature type="compositionally biased region" description="Polar residues" evidence="1">
    <location>
        <begin position="440"/>
        <end position="452"/>
    </location>
</feature>
<dbReference type="EMBL" id="MU070090">
    <property type="protein sequence ID" value="KAF5830005.1"/>
    <property type="molecule type" value="Genomic_DNA"/>
</dbReference>
<feature type="compositionally biased region" description="Gly residues" evidence="1">
    <location>
        <begin position="82"/>
        <end position="100"/>
    </location>
</feature>
<feature type="region of interest" description="Disordered" evidence="1">
    <location>
        <begin position="1"/>
        <end position="112"/>
    </location>
</feature>
<reference evidence="2" key="1">
    <citation type="submission" date="2017-08" db="EMBL/GenBank/DDBJ databases">
        <authorList>
            <person name="Polle J.E."/>
            <person name="Barry K."/>
            <person name="Cushman J."/>
            <person name="Schmutz J."/>
            <person name="Tran D."/>
            <person name="Hathwaick L.T."/>
            <person name="Yim W.C."/>
            <person name="Jenkins J."/>
            <person name="Mckie-Krisberg Z.M."/>
            <person name="Prochnik S."/>
            <person name="Lindquist E."/>
            <person name="Dockter R.B."/>
            <person name="Adam C."/>
            <person name="Molina H."/>
            <person name="Bunkerborg J."/>
            <person name="Jin E."/>
            <person name="Buchheim M."/>
            <person name="Magnuson J."/>
        </authorList>
    </citation>
    <scope>NUCLEOTIDE SEQUENCE</scope>
    <source>
        <strain evidence="2">CCAP 19/18</strain>
    </source>
</reference>
<organism evidence="2 3">
    <name type="scientific">Dunaliella salina</name>
    <name type="common">Green alga</name>
    <name type="synonym">Protococcus salinus</name>
    <dbReference type="NCBI Taxonomy" id="3046"/>
    <lineage>
        <taxon>Eukaryota</taxon>
        <taxon>Viridiplantae</taxon>
        <taxon>Chlorophyta</taxon>
        <taxon>core chlorophytes</taxon>
        <taxon>Chlorophyceae</taxon>
        <taxon>CS clade</taxon>
        <taxon>Chlamydomonadales</taxon>
        <taxon>Dunaliellaceae</taxon>
        <taxon>Dunaliella</taxon>
    </lineage>
</organism>
<evidence type="ECO:0000313" key="3">
    <source>
        <dbReference type="Proteomes" id="UP000815325"/>
    </source>
</evidence>
<evidence type="ECO:0000256" key="1">
    <source>
        <dbReference type="SAM" id="MobiDB-lite"/>
    </source>
</evidence>
<feature type="region of interest" description="Disordered" evidence="1">
    <location>
        <begin position="349"/>
        <end position="479"/>
    </location>
</feature>
<dbReference type="Proteomes" id="UP000815325">
    <property type="component" value="Unassembled WGS sequence"/>
</dbReference>